<evidence type="ECO:0000313" key="2">
    <source>
        <dbReference type="EMBL" id="MEO3684522.1"/>
    </source>
</evidence>
<evidence type="ECO:0000256" key="1">
    <source>
        <dbReference type="SAM" id="SignalP"/>
    </source>
</evidence>
<dbReference type="Proteomes" id="UP001477278">
    <property type="component" value="Unassembled WGS sequence"/>
</dbReference>
<organism evidence="2 3">
    <name type="scientific">Shewanella vesiculosa</name>
    <dbReference type="NCBI Taxonomy" id="518738"/>
    <lineage>
        <taxon>Bacteria</taxon>
        <taxon>Pseudomonadati</taxon>
        <taxon>Pseudomonadota</taxon>
        <taxon>Gammaproteobacteria</taxon>
        <taxon>Alteromonadales</taxon>
        <taxon>Shewanellaceae</taxon>
        <taxon>Shewanella</taxon>
    </lineage>
</organism>
<protein>
    <submittedName>
        <fullName evidence="2">Uncharacterized protein</fullName>
    </submittedName>
</protein>
<comment type="caution">
    <text evidence="2">The sequence shown here is derived from an EMBL/GenBank/DDBJ whole genome shotgun (WGS) entry which is preliminary data.</text>
</comment>
<dbReference type="EMBL" id="JBDPZN010000015">
    <property type="protein sequence ID" value="MEO3684522.1"/>
    <property type="molecule type" value="Genomic_DNA"/>
</dbReference>
<sequence>MLTMILATALVFSSPSSLPNGLSVDTKNTLFNNVIYRPKTPTISMQQQFINTMYDKQMKFIKSNNMDGDFGYRNLLNDTIFIGYAPYNDGSRDGKVQIKLDMTYRFNEAKE</sequence>
<dbReference type="RefSeq" id="WP_347690949.1">
    <property type="nucleotide sequence ID" value="NZ_JBDPZN010000015.1"/>
</dbReference>
<evidence type="ECO:0000313" key="3">
    <source>
        <dbReference type="Proteomes" id="UP001477278"/>
    </source>
</evidence>
<feature type="chain" id="PRO_5046513655" evidence="1">
    <location>
        <begin position="20"/>
        <end position="111"/>
    </location>
</feature>
<accession>A0ABV0FUK7</accession>
<keyword evidence="3" id="KW-1185">Reference proteome</keyword>
<proteinExistence type="predicted"/>
<keyword evidence="1" id="KW-0732">Signal</keyword>
<gene>
    <name evidence="2" type="ORF">ABHN84_19865</name>
</gene>
<feature type="signal peptide" evidence="1">
    <location>
        <begin position="1"/>
        <end position="19"/>
    </location>
</feature>
<reference evidence="2 3" key="1">
    <citation type="submission" date="2024-05" db="EMBL/GenBank/DDBJ databases">
        <title>Genome sequencing of Marine Estuary Bacteria, Shewanella vesiculosa and S. baltica, and Pseudomonas syringae.</title>
        <authorList>
            <person name="Gurung A."/>
            <person name="Maclea K.S."/>
        </authorList>
    </citation>
    <scope>NUCLEOTIDE SEQUENCE [LARGE SCALE GENOMIC DNA]</scope>
    <source>
        <strain evidence="2 3">1A</strain>
    </source>
</reference>
<name>A0ABV0FUK7_9GAMM</name>